<reference evidence="2 3" key="1">
    <citation type="journal article" date="2014" name="Proc. Natl. Acad. Sci. U.S.A.">
        <title>Trajectory and genomic determinants of fungal-pathogen speciation and host adaptation.</title>
        <authorList>
            <person name="Hu X."/>
            <person name="Xiao G."/>
            <person name="Zheng P."/>
            <person name="Shang Y."/>
            <person name="Su Y."/>
            <person name="Zhang X."/>
            <person name="Liu X."/>
            <person name="Zhan S."/>
            <person name="St Leger R.J."/>
            <person name="Wang C."/>
        </authorList>
    </citation>
    <scope>NUCLEOTIDE SEQUENCE [LARGE SCALE GENOMIC DNA]</scope>
    <source>
        <strain evidence="2 3">ARSEF 549</strain>
    </source>
</reference>
<keyword evidence="1" id="KW-0472">Membrane</keyword>
<evidence type="ECO:0000256" key="1">
    <source>
        <dbReference type="SAM" id="Phobius"/>
    </source>
</evidence>
<dbReference type="Proteomes" id="UP000031186">
    <property type="component" value="Unassembled WGS sequence"/>
</dbReference>
<proteinExistence type="predicted"/>
<evidence type="ECO:0000313" key="3">
    <source>
        <dbReference type="Proteomes" id="UP000031186"/>
    </source>
</evidence>
<protein>
    <recommendedName>
        <fullName evidence="4">MARVEL-like domain protein</fullName>
    </recommendedName>
</protein>
<organism evidence="2 3">
    <name type="scientific">Metarhizium anisopliae (strain ARSEF 549)</name>
    <dbReference type="NCBI Taxonomy" id="3151832"/>
    <lineage>
        <taxon>Eukaryota</taxon>
        <taxon>Fungi</taxon>
        <taxon>Dikarya</taxon>
        <taxon>Ascomycota</taxon>
        <taxon>Pezizomycotina</taxon>
        <taxon>Sordariomycetes</taxon>
        <taxon>Hypocreomycetidae</taxon>
        <taxon>Hypocreales</taxon>
        <taxon>Clavicipitaceae</taxon>
        <taxon>Metarhizium</taxon>
    </lineage>
</organism>
<dbReference type="OrthoDB" id="5363290at2759"/>
<keyword evidence="1" id="KW-1133">Transmembrane helix</keyword>
<feature type="non-terminal residue" evidence="2">
    <location>
        <position position="1"/>
    </location>
</feature>
<gene>
    <name evidence="2" type="ORF">MAN_09259</name>
</gene>
<sequence>MPKFTSTLKTARQVVDIASAARGANTKEVARGVGQMALSQGIERSKNVSKTYVNAFEMVPRLILRGLQLVLALIICGFYGNRLSSESKGGEGIGPVWMYAVAVAGLSAVTAIVFAAAASLGAIPFVGKVLSSFQPYLLWWWDLALFVLWMVTFGIFAGLFLKRKSDDPYRGSNTTAMKIALWIDVANAVSWLCSAGYSAFKQWTEKRADRMAHKLGQKILGSKESSPA</sequence>
<dbReference type="EMBL" id="AZNF01000015">
    <property type="protein sequence ID" value="KID61494.1"/>
    <property type="molecule type" value="Genomic_DNA"/>
</dbReference>
<evidence type="ECO:0008006" key="4">
    <source>
        <dbReference type="Google" id="ProtNLM"/>
    </source>
</evidence>
<comment type="caution">
    <text evidence="2">The sequence shown here is derived from an EMBL/GenBank/DDBJ whole genome shotgun (WGS) entry which is preliminary data.</text>
</comment>
<name>A0A0B4FZ13_METAF</name>
<dbReference type="PANTHER" id="PTHR42083:SF1">
    <property type="entry name" value="MARVEL DOMAIN-CONTAINING PROTEIN"/>
    <property type="match status" value="1"/>
</dbReference>
<feature type="transmembrane region" description="Helical" evidence="1">
    <location>
        <begin position="100"/>
        <end position="126"/>
    </location>
</feature>
<dbReference type="PANTHER" id="PTHR42083">
    <property type="entry name" value="MARVEL DOMAIN-CONTAINING PROTEIN"/>
    <property type="match status" value="1"/>
</dbReference>
<evidence type="ECO:0000313" key="2">
    <source>
        <dbReference type="EMBL" id="KID61494.1"/>
    </source>
</evidence>
<feature type="transmembrane region" description="Helical" evidence="1">
    <location>
        <begin position="62"/>
        <end position="80"/>
    </location>
</feature>
<keyword evidence="3" id="KW-1185">Reference proteome</keyword>
<accession>A0A0B4FZ13</accession>
<dbReference type="VEuPathDB" id="FungiDB:MAN_09259"/>
<dbReference type="HOGENOM" id="CLU_096567_0_0_1"/>
<feature type="transmembrane region" description="Helical" evidence="1">
    <location>
        <begin position="138"/>
        <end position="159"/>
    </location>
</feature>
<keyword evidence="1" id="KW-0812">Transmembrane</keyword>
<dbReference type="AlphaFoldDB" id="A0A0B4FZ13"/>